<dbReference type="Gene3D" id="1.25.40.10">
    <property type="entry name" value="Tetratricopeptide repeat domain"/>
    <property type="match status" value="1"/>
</dbReference>
<dbReference type="SUPFAM" id="SSF48452">
    <property type="entry name" value="TPR-like"/>
    <property type="match status" value="1"/>
</dbReference>
<dbReference type="InterPro" id="IPR029055">
    <property type="entry name" value="Ntn_hydrolases_N"/>
</dbReference>
<gene>
    <name evidence="1" type="ORF">EYH45_07875</name>
</gene>
<protein>
    <submittedName>
        <fullName evidence="1">DUF1028 domain-containing protein</fullName>
    </submittedName>
</protein>
<dbReference type="Pfam" id="PF06267">
    <property type="entry name" value="DUF1028"/>
    <property type="match status" value="1"/>
</dbReference>
<dbReference type="Gene3D" id="3.60.20.10">
    <property type="entry name" value="Glutamine Phosphoribosylpyrophosphate, subunit 1, domain 1"/>
    <property type="match status" value="1"/>
</dbReference>
<dbReference type="PANTHER" id="PTHR39328">
    <property type="entry name" value="BLL2871 PROTEIN"/>
    <property type="match status" value="1"/>
</dbReference>
<dbReference type="PANTHER" id="PTHR39328:SF1">
    <property type="entry name" value="BLL2871 PROTEIN"/>
    <property type="match status" value="1"/>
</dbReference>
<dbReference type="Proteomes" id="UP000608579">
    <property type="component" value="Unassembled WGS sequence"/>
</dbReference>
<comment type="caution">
    <text evidence="1">The sequence shown here is derived from an EMBL/GenBank/DDBJ whole genome shotgun (WGS) entry which is preliminary data.</text>
</comment>
<proteinExistence type="predicted"/>
<evidence type="ECO:0000313" key="1">
    <source>
        <dbReference type="EMBL" id="HIQ30460.1"/>
    </source>
</evidence>
<sequence>MVGTYSIIAVDLERNEMGAAVQSHWFSVGNIVVWAEAGVGVVATQSIVNGRYGPLGLAMLRNRLNPKEVIEAMTSIDAAREYRQVAVINTIGETHAYTGSKCIPFAGHRIGKGFSVQANLVEGQEVIDSMYEAFESNEGNLADRLMTALENAEKAGGDIRGSQSAALIVVKINATGDPLIDKVIDIRVDDNPNPIYELKRLLRIQKAYNKANEAEQLLSRGLKDEALETYEHACSLAPEASELRFWKAITLFNCGEKEEAKALLRKEIKENARYGKLLKRLINSRFLETLDELEKILEES</sequence>
<dbReference type="InterPro" id="IPR011990">
    <property type="entry name" value="TPR-like_helical_dom_sf"/>
</dbReference>
<organism evidence="1 2">
    <name type="scientific">Caldiarchaeum subterraneum</name>
    <dbReference type="NCBI Taxonomy" id="311458"/>
    <lineage>
        <taxon>Archaea</taxon>
        <taxon>Nitrososphaerota</taxon>
        <taxon>Candidatus Caldarchaeales</taxon>
        <taxon>Candidatus Caldarchaeaceae</taxon>
        <taxon>Candidatus Caldarchaeum</taxon>
    </lineage>
</organism>
<dbReference type="InterPro" id="IPR010430">
    <property type="entry name" value="DUF1028"/>
</dbReference>
<dbReference type="EMBL" id="DQVM01000156">
    <property type="protein sequence ID" value="HIQ30460.1"/>
    <property type="molecule type" value="Genomic_DNA"/>
</dbReference>
<reference evidence="1" key="1">
    <citation type="journal article" date="2020" name="ISME J.">
        <title>Gammaproteobacteria mediating utilization of methyl-, sulfur- and petroleum organic compounds in deep ocean hydrothermal plumes.</title>
        <authorList>
            <person name="Zhou Z."/>
            <person name="Liu Y."/>
            <person name="Pan J."/>
            <person name="Cron B.R."/>
            <person name="Toner B.M."/>
            <person name="Anantharaman K."/>
            <person name="Breier J.A."/>
            <person name="Dick G.J."/>
            <person name="Li M."/>
        </authorList>
    </citation>
    <scope>NUCLEOTIDE SEQUENCE</scope>
    <source>
        <strain evidence="1">SZUA-1515</strain>
    </source>
</reference>
<dbReference type="AlphaFoldDB" id="A0A832ZX41"/>
<evidence type="ECO:0000313" key="2">
    <source>
        <dbReference type="Proteomes" id="UP000608579"/>
    </source>
</evidence>
<dbReference type="SUPFAM" id="SSF56235">
    <property type="entry name" value="N-terminal nucleophile aminohydrolases (Ntn hydrolases)"/>
    <property type="match status" value="1"/>
</dbReference>
<accession>A0A832ZX41</accession>
<name>A0A832ZX41_CALS0</name>